<accession>A0A151JRA1</accession>
<organism evidence="2 3">
    <name type="scientific">Trachymyrmex cornetzi</name>
    <dbReference type="NCBI Taxonomy" id="471704"/>
    <lineage>
        <taxon>Eukaryota</taxon>
        <taxon>Metazoa</taxon>
        <taxon>Ecdysozoa</taxon>
        <taxon>Arthropoda</taxon>
        <taxon>Hexapoda</taxon>
        <taxon>Insecta</taxon>
        <taxon>Pterygota</taxon>
        <taxon>Neoptera</taxon>
        <taxon>Endopterygota</taxon>
        <taxon>Hymenoptera</taxon>
        <taxon>Apocrita</taxon>
        <taxon>Aculeata</taxon>
        <taxon>Formicoidea</taxon>
        <taxon>Formicidae</taxon>
        <taxon>Myrmicinae</taxon>
        <taxon>Trachymyrmex</taxon>
    </lineage>
</organism>
<dbReference type="PANTHER" id="PTHR31511">
    <property type="entry name" value="PROTEIN CBG23764"/>
    <property type="match status" value="1"/>
</dbReference>
<feature type="transmembrane region" description="Helical" evidence="1">
    <location>
        <begin position="433"/>
        <end position="454"/>
    </location>
</feature>
<sequence length="457" mass="52457">MGQDSDEEEVLSDDTGFISDASEYDTDLEEKFVPSLEIRALNGRSKHCMIQSYYTTGGALSVCAACTVLLADIDIVGMYFIKKHNINYIDAYKTRNLTDNDFFCMSKIAMETVYHCYRNITFPASDEKIVNLSIGGDANVHHCWEGDPALKEKYIFRDTCEDECFQCDPCRSALKKYHMALRHYAIKDMERRCNVEWNANCWSSATRKRPHLAVGHRQSAVARIARLASAKTQLERRFVHIGGGYASSGYANAGNIVFERVRDVVERHDSVKVNAAFNSEFATKDKRANKSIITKNIEIYRCTDTREWYERHVVEPILTSLEEFQERNSGWALSRIHNLIVNVNKLNPMHAGCHFEVPRAIMFKKAVISVRTTDNACFAWSVVAALYPAERHLDRESSYPHYTTVLNLRGIEFPMTLKDIPKFEHLNAVSTNVYGIVYVLMYTTNVYVLMYRLMYTY</sequence>
<dbReference type="STRING" id="471704.A0A151JRA1"/>
<evidence type="ECO:0000256" key="1">
    <source>
        <dbReference type="SAM" id="Phobius"/>
    </source>
</evidence>
<proteinExistence type="predicted"/>
<evidence type="ECO:0000313" key="2">
    <source>
        <dbReference type="EMBL" id="KYN29928.1"/>
    </source>
</evidence>
<dbReference type="PANTHER" id="PTHR31511:SF12">
    <property type="entry name" value="RHO TERMINATION FACTOR N-TERMINAL DOMAIN-CONTAINING PROTEIN"/>
    <property type="match status" value="1"/>
</dbReference>
<keyword evidence="1" id="KW-1133">Transmembrane helix</keyword>
<dbReference type="Proteomes" id="UP000078492">
    <property type="component" value="Unassembled WGS sequence"/>
</dbReference>
<gene>
    <name evidence="2" type="ORF">ALC57_00617</name>
</gene>
<keyword evidence="1" id="KW-0472">Membrane</keyword>
<dbReference type="EMBL" id="KQ978603">
    <property type="protein sequence ID" value="KYN29928.1"/>
    <property type="molecule type" value="Genomic_DNA"/>
</dbReference>
<reference evidence="2 3" key="1">
    <citation type="submission" date="2015-09" db="EMBL/GenBank/DDBJ databases">
        <title>Trachymyrmex cornetzi WGS genome.</title>
        <authorList>
            <person name="Nygaard S."/>
            <person name="Hu H."/>
            <person name="Boomsma J."/>
            <person name="Zhang G."/>
        </authorList>
    </citation>
    <scope>NUCLEOTIDE SEQUENCE [LARGE SCALE GENOMIC DNA]</scope>
    <source>
        <strain evidence="2">Tcor2-1</strain>
        <tissue evidence="2">Whole body</tissue>
    </source>
</reference>
<name>A0A151JRA1_9HYME</name>
<dbReference type="AlphaFoldDB" id="A0A151JRA1"/>
<keyword evidence="1" id="KW-0812">Transmembrane</keyword>
<protein>
    <recommendedName>
        <fullName evidence="4">C2H2-type domain-containing protein</fullName>
    </recommendedName>
</protein>
<evidence type="ECO:0008006" key="4">
    <source>
        <dbReference type="Google" id="ProtNLM"/>
    </source>
</evidence>
<evidence type="ECO:0000313" key="3">
    <source>
        <dbReference type="Proteomes" id="UP000078492"/>
    </source>
</evidence>
<keyword evidence="3" id="KW-1185">Reference proteome</keyword>